<feature type="region of interest" description="Disordered" evidence="1">
    <location>
        <begin position="100"/>
        <end position="119"/>
    </location>
</feature>
<gene>
    <name evidence="2" type="ORF">ACAOBT_LOCUS29832</name>
</gene>
<proteinExistence type="predicted"/>
<accession>A0A9P0M8H2</accession>
<comment type="caution">
    <text evidence="2">The sequence shown here is derived from an EMBL/GenBank/DDBJ whole genome shotgun (WGS) entry which is preliminary data.</text>
</comment>
<evidence type="ECO:0000313" key="2">
    <source>
        <dbReference type="EMBL" id="CAH2007768.1"/>
    </source>
</evidence>
<dbReference type="Proteomes" id="UP001152888">
    <property type="component" value="Unassembled WGS sequence"/>
</dbReference>
<evidence type="ECO:0000313" key="3">
    <source>
        <dbReference type="Proteomes" id="UP001152888"/>
    </source>
</evidence>
<organism evidence="2 3">
    <name type="scientific">Acanthoscelides obtectus</name>
    <name type="common">Bean weevil</name>
    <name type="synonym">Bruchus obtectus</name>
    <dbReference type="NCBI Taxonomy" id="200917"/>
    <lineage>
        <taxon>Eukaryota</taxon>
        <taxon>Metazoa</taxon>
        <taxon>Ecdysozoa</taxon>
        <taxon>Arthropoda</taxon>
        <taxon>Hexapoda</taxon>
        <taxon>Insecta</taxon>
        <taxon>Pterygota</taxon>
        <taxon>Neoptera</taxon>
        <taxon>Endopterygota</taxon>
        <taxon>Coleoptera</taxon>
        <taxon>Polyphaga</taxon>
        <taxon>Cucujiformia</taxon>
        <taxon>Chrysomeloidea</taxon>
        <taxon>Chrysomelidae</taxon>
        <taxon>Bruchinae</taxon>
        <taxon>Bruchini</taxon>
        <taxon>Acanthoscelides</taxon>
    </lineage>
</organism>
<dbReference type="AlphaFoldDB" id="A0A9P0M8H2"/>
<feature type="region of interest" description="Disordered" evidence="1">
    <location>
        <begin position="72"/>
        <end position="93"/>
    </location>
</feature>
<sequence>MADERRVFELPFELDLPNLEAMMEDMPQAANVGVPDGRRYFVLPFEARMFFFSFLFKLQFMDTFLVITQLDSSDEEMESEDGGEEDEEPTHVMADSTSIWSSFPVSNPNDGPCDTTSVF</sequence>
<name>A0A9P0M8H2_ACAOB</name>
<protein>
    <submittedName>
        <fullName evidence="2">Uncharacterized protein</fullName>
    </submittedName>
</protein>
<feature type="compositionally biased region" description="Acidic residues" evidence="1">
    <location>
        <begin position="72"/>
        <end position="88"/>
    </location>
</feature>
<evidence type="ECO:0000256" key="1">
    <source>
        <dbReference type="SAM" id="MobiDB-lite"/>
    </source>
</evidence>
<reference evidence="2" key="1">
    <citation type="submission" date="2022-03" db="EMBL/GenBank/DDBJ databases">
        <authorList>
            <person name="Sayadi A."/>
        </authorList>
    </citation>
    <scope>NUCLEOTIDE SEQUENCE</scope>
</reference>
<dbReference type="EMBL" id="CAKOFQ010007765">
    <property type="protein sequence ID" value="CAH2007768.1"/>
    <property type="molecule type" value="Genomic_DNA"/>
</dbReference>
<keyword evidence="3" id="KW-1185">Reference proteome</keyword>